<feature type="non-terminal residue" evidence="2">
    <location>
        <position position="158"/>
    </location>
</feature>
<name>X6MZR2_RETFI</name>
<dbReference type="PANTHER" id="PTHR31956">
    <property type="entry name" value="NON-SPECIFIC PHOSPHOLIPASE C4-RELATED"/>
    <property type="match status" value="1"/>
</dbReference>
<organism evidence="2 3">
    <name type="scientific">Reticulomyxa filosa</name>
    <dbReference type="NCBI Taxonomy" id="46433"/>
    <lineage>
        <taxon>Eukaryota</taxon>
        <taxon>Sar</taxon>
        <taxon>Rhizaria</taxon>
        <taxon>Retaria</taxon>
        <taxon>Foraminifera</taxon>
        <taxon>Monothalamids</taxon>
        <taxon>Reticulomyxidae</taxon>
        <taxon>Reticulomyxa</taxon>
    </lineage>
</organism>
<dbReference type="GO" id="GO:0042578">
    <property type="term" value="F:phosphoric ester hydrolase activity"/>
    <property type="evidence" value="ECO:0007669"/>
    <property type="project" value="UniProtKB-ARBA"/>
</dbReference>
<dbReference type="AlphaFoldDB" id="X6MZR2"/>
<proteinExistence type="predicted"/>
<feature type="non-terminal residue" evidence="2">
    <location>
        <position position="1"/>
    </location>
</feature>
<dbReference type="Gene3D" id="3.40.720.10">
    <property type="entry name" value="Alkaline Phosphatase, subunit A"/>
    <property type="match status" value="1"/>
</dbReference>
<comment type="caution">
    <text evidence="2">The sequence shown here is derived from an EMBL/GenBank/DDBJ whole genome shotgun (WGS) entry which is preliminary data.</text>
</comment>
<dbReference type="InterPro" id="IPR007312">
    <property type="entry name" value="Phosphoesterase"/>
</dbReference>
<dbReference type="OrthoDB" id="5135119at2759"/>
<evidence type="ECO:0000256" key="1">
    <source>
        <dbReference type="ARBA" id="ARBA00022801"/>
    </source>
</evidence>
<evidence type="ECO:0000313" key="2">
    <source>
        <dbReference type="EMBL" id="ETO18555.1"/>
    </source>
</evidence>
<dbReference type="InterPro" id="IPR017850">
    <property type="entry name" value="Alkaline_phosphatase_core_sf"/>
</dbReference>
<dbReference type="EMBL" id="ASPP01014737">
    <property type="protein sequence ID" value="ETO18555.1"/>
    <property type="molecule type" value="Genomic_DNA"/>
</dbReference>
<protein>
    <submittedName>
        <fullName evidence="2">Phospholipase C</fullName>
    </submittedName>
</protein>
<dbReference type="PANTHER" id="PTHR31956:SF1">
    <property type="entry name" value="NON-SPECIFIC PHOSPHOLIPASE C1"/>
    <property type="match status" value="1"/>
</dbReference>
<dbReference type="Pfam" id="PF04185">
    <property type="entry name" value="Phosphoesterase"/>
    <property type="match status" value="1"/>
</dbReference>
<dbReference type="Proteomes" id="UP000023152">
    <property type="component" value="Unassembled WGS sequence"/>
</dbReference>
<gene>
    <name evidence="2" type="ORF">RFI_18710</name>
</gene>
<reference evidence="2 3" key="1">
    <citation type="journal article" date="2013" name="Curr. Biol.">
        <title>The Genome of the Foraminiferan Reticulomyxa filosa.</title>
        <authorList>
            <person name="Glockner G."/>
            <person name="Hulsmann N."/>
            <person name="Schleicher M."/>
            <person name="Noegel A.A."/>
            <person name="Eichinger L."/>
            <person name="Gallinger C."/>
            <person name="Pawlowski J."/>
            <person name="Sierra R."/>
            <person name="Euteneuer U."/>
            <person name="Pillet L."/>
            <person name="Moustafa A."/>
            <person name="Platzer M."/>
            <person name="Groth M."/>
            <person name="Szafranski K."/>
            <person name="Schliwa M."/>
        </authorList>
    </citation>
    <scope>NUCLEOTIDE SEQUENCE [LARGE SCALE GENOMIC DNA]</scope>
</reference>
<sequence length="158" mass="18734">NIPNVIDYLKKEIVKHPEHKERFATMIAELEQDKIKYHPDNYAKLSQKEKNLHEKAFTINSDDPDYWNLEIGQDENGERLVIPKGDVLHQFRKDVDEKKLPLVSWLIAPEHFSDHPGSPWYGAWYISEVLNILTKDPETWKKTIFIINYDENDGYFDH</sequence>
<accession>X6MZR2</accession>
<evidence type="ECO:0000313" key="3">
    <source>
        <dbReference type="Proteomes" id="UP000023152"/>
    </source>
</evidence>
<keyword evidence="3" id="KW-1185">Reference proteome</keyword>
<keyword evidence="1" id="KW-0378">Hydrolase</keyword>